<dbReference type="Gene3D" id="3.30.70.3220">
    <property type="match status" value="1"/>
</dbReference>
<evidence type="ECO:0000256" key="6">
    <source>
        <dbReference type="ARBA" id="ARBA00023010"/>
    </source>
</evidence>
<evidence type="ECO:0000256" key="4">
    <source>
        <dbReference type="ARBA" id="ARBA00022927"/>
    </source>
</evidence>
<dbReference type="Pfam" id="PF21760">
    <property type="entry name" value="SecD_1st"/>
    <property type="match status" value="1"/>
</dbReference>
<keyword evidence="4" id="KW-0653">Protein transport</keyword>
<dbReference type="AlphaFoldDB" id="A0A2J6X6N2"/>
<dbReference type="GO" id="GO:0005886">
    <property type="term" value="C:plasma membrane"/>
    <property type="evidence" value="ECO:0007669"/>
    <property type="project" value="TreeGrafter"/>
</dbReference>
<evidence type="ECO:0000256" key="3">
    <source>
        <dbReference type="ARBA" id="ARBA00022692"/>
    </source>
</evidence>
<reference evidence="9 10" key="1">
    <citation type="submission" date="2018-01" db="EMBL/GenBank/DDBJ databases">
        <title>Metagenomic assembled genomes from two thermal pools in the Uzon Caldera, Kamchatka, Russia.</title>
        <authorList>
            <person name="Wilkins L."/>
            <person name="Ettinger C."/>
        </authorList>
    </citation>
    <scope>NUCLEOTIDE SEQUENCE [LARGE SCALE GENOMIC DNA]</scope>
    <source>
        <strain evidence="9">ARK-10</strain>
    </source>
</reference>
<evidence type="ECO:0000256" key="7">
    <source>
        <dbReference type="ARBA" id="ARBA00023136"/>
    </source>
</evidence>
<gene>
    <name evidence="9" type="ORF">C0175_03430</name>
</gene>
<proteinExistence type="predicted"/>
<evidence type="ECO:0000259" key="8">
    <source>
        <dbReference type="Pfam" id="PF21760"/>
    </source>
</evidence>
<accession>A0A2J6X6N2</accession>
<protein>
    <recommendedName>
        <fullName evidence="8">Protein translocase subunit SecDF P1 domain-containing protein</fullName>
    </recommendedName>
</protein>
<keyword evidence="1" id="KW-0813">Transport</keyword>
<evidence type="ECO:0000313" key="9">
    <source>
        <dbReference type="EMBL" id="PMP82526.1"/>
    </source>
</evidence>
<dbReference type="PANTHER" id="PTHR30081:SF8">
    <property type="entry name" value="PROTEIN TRANSLOCASE SUBUNIT SECF"/>
    <property type="match status" value="1"/>
</dbReference>
<evidence type="ECO:0000313" key="10">
    <source>
        <dbReference type="Proteomes" id="UP000236910"/>
    </source>
</evidence>
<dbReference type="EMBL" id="PNIX01000201">
    <property type="protein sequence ID" value="PMP82526.1"/>
    <property type="molecule type" value="Genomic_DNA"/>
</dbReference>
<sequence>MKRKLLVWFVIFLIVFGLALYIDYTAITASSKPLETLNKFESYIVPRFGLDIKGGVRFVLEAVDTPEVKVTQEAMQTAISVIQKRVNALGISEAVVVQERGANWKRIDVELPGWKDPEKAKELIGQTALLQFKTEDGKVVLTGAHIKNATLEFSKDPATLGQPVIAF</sequence>
<evidence type="ECO:0000256" key="5">
    <source>
        <dbReference type="ARBA" id="ARBA00022989"/>
    </source>
</evidence>
<dbReference type="PANTHER" id="PTHR30081">
    <property type="entry name" value="PROTEIN-EXPORT MEMBRANE PROTEIN SEC"/>
    <property type="match status" value="1"/>
</dbReference>
<keyword evidence="3" id="KW-0812">Transmembrane</keyword>
<dbReference type="InterPro" id="IPR022813">
    <property type="entry name" value="SecD/SecF_arch_bac"/>
</dbReference>
<keyword evidence="5" id="KW-1133">Transmembrane helix</keyword>
<feature type="domain" description="Protein translocase subunit SecDF P1" evidence="8">
    <location>
        <begin position="75"/>
        <end position="136"/>
    </location>
</feature>
<keyword evidence="7" id="KW-0472">Membrane</keyword>
<evidence type="ECO:0000256" key="1">
    <source>
        <dbReference type="ARBA" id="ARBA00022448"/>
    </source>
</evidence>
<dbReference type="GO" id="GO:0015031">
    <property type="term" value="P:protein transport"/>
    <property type="evidence" value="ECO:0007669"/>
    <property type="project" value="UniProtKB-KW"/>
</dbReference>
<comment type="caution">
    <text evidence="9">The sequence shown here is derived from an EMBL/GenBank/DDBJ whole genome shotgun (WGS) entry which is preliminary data.</text>
</comment>
<organism evidence="9 10">
    <name type="scientific">Caldisericum exile</name>
    <dbReference type="NCBI Taxonomy" id="693075"/>
    <lineage>
        <taxon>Bacteria</taxon>
        <taxon>Pseudomonadati</taxon>
        <taxon>Caldisericota/Cryosericota group</taxon>
        <taxon>Caldisericota</taxon>
        <taxon>Caldisericia</taxon>
        <taxon>Caldisericales</taxon>
        <taxon>Caldisericaceae</taxon>
        <taxon>Caldisericum</taxon>
    </lineage>
</organism>
<feature type="non-terminal residue" evidence="9">
    <location>
        <position position="167"/>
    </location>
</feature>
<name>A0A2J6X6N2_9BACT</name>
<keyword evidence="2" id="KW-1003">Cell membrane</keyword>
<dbReference type="Proteomes" id="UP000236910">
    <property type="component" value="Unassembled WGS sequence"/>
</dbReference>
<keyword evidence="6" id="KW-0811">Translocation</keyword>
<evidence type="ECO:0000256" key="2">
    <source>
        <dbReference type="ARBA" id="ARBA00022475"/>
    </source>
</evidence>
<dbReference type="InterPro" id="IPR048631">
    <property type="entry name" value="SecD_1st"/>
</dbReference>